<proteinExistence type="predicted"/>
<comment type="caution">
    <text evidence="2">The sequence shown here is derived from an EMBL/GenBank/DDBJ whole genome shotgun (WGS) entry which is preliminary data.</text>
</comment>
<keyword evidence="4" id="KW-1185">Reference proteome</keyword>
<keyword evidence="1" id="KW-1133">Transmembrane helix</keyword>
<keyword evidence="1" id="KW-0472">Membrane</keyword>
<dbReference type="EMBL" id="JAGFOA010000005">
    <property type="protein sequence ID" value="MBO3664335.1"/>
    <property type="molecule type" value="Genomic_DNA"/>
</dbReference>
<evidence type="ECO:0000313" key="4">
    <source>
        <dbReference type="Proteomes" id="UP000680132"/>
    </source>
</evidence>
<evidence type="ECO:0000256" key="1">
    <source>
        <dbReference type="SAM" id="Phobius"/>
    </source>
</evidence>
<feature type="transmembrane region" description="Helical" evidence="1">
    <location>
        <begin position="42"/>
        <end position="67"/>
    </location>
</feature>
<dbReference type="RefSeq" id="WP_208500029.1">
    <property type="nucleotide sequence ID" value="NZ_JAGFOA010000001.1"/>
</dbReference>
<sequence>MNDDDRQLRADRLKERIYVTFAALAVTVTLLAHGHVSALEAIITLSVTVLGTLFAVFTSDVVSHLVVHQRLLRRDELRHATATTFSAVGAVVLPLAFLGAAALGLWRTETALTAGAVALLVALVGIGYLAARRVPLVWWQRLLVLGAEAALGLIVIVLQLAAHG</sequence>
<feature type="transmembrane region" description="Helical" evidence="1">
    <location>
        <begin position="17"/>
        <end position="36"/>
    </location>
</feature>
<evidence type="ECO:0000313" key="3">
    <source>
        <dbReference type="EMBL" id="MBO3664335.1"/>
    </source>
</evidence>
<evidence type="ECO:0000313" key="2">
    <source>
        <dbReference type="EMBL" id="MBO3662343.1"/>
    </source>
</evidence>
<feature type="transmembrane region" description="Helical" evidence="1">
    <location>
        <begin position="111"/>
        <end position="130"/>
    </location>
</feature>
<feature type="transmembrane region" description="Helical" evidence="1">
    <location>
        <begin position="79"/>
        <end position="105"/>
    </location>
</feature>
<dbReference type="EMBL" id="JAGFOA010000001">
    <property type="protein sequence ID" value="MBO3662343.1"/>
    <property type="molecule type" value="Genomic_DNA"/>
</dbReference>
<reference evidence="2" key="1">
    <citation type="submission" date="2021-03" db="EMBL/GenBank/DDBJ databases">
        <title>Microbacterium sp. nov., a novel actinobacterium isolated from cow dung.</title>
        <authorList>
            <person name="Zhang L."/>
        </authorList>
    </citation>
    <scope>NUCLEOTIDE SEQUENCE</scope>
    <source>
        <strain evidence="2">NEAU-LLB</strain>
    </source>
</reference>
<gene>
    <name evidence="2" type="ORF">J5V96_02325</name>
    <name evidence="3" type="ORF">J5V96_12570</name>
</gene>
<feature type="transmembrane region" description="Helical" evidence="1">
    <location>
        <begin position="142"/>
        <end position="162"/>
    </location>
</feature>
<organism evidence="2 4">
    <name type="scientific">Microbacterium stercoris</name>
    <dbReference type="NCBI Taxonomy" id="2820289"/>
    <lineage>
        <taxon>Bacteria</taxon>
        <taxon>Bacillati</taxon>
        <taxon>Actinomycetota</taxon>
        <taxon>Actinomycetes</taxon>
        <taxon>Micrococcales</taxon>
        <taxon>Microbacteriaceae</taxon>
        <taxon>Microbacterium</taxon>
    </lineage>
</organism>
<dbReference type="AlphaFoldDB" id="A0A939QGH8"/>
<accession>A0A939QGH8</accession>
<protein>
    <submittedName>
        <fullName evidence="2">Uncharacterized protein</fullName>
    </submittedName>
</protein>
<dbReference type="Proteomes" id="UP000680132">
    <property type="component" value="Unassembled WGS sequence"/>
</dbReference>
<name>A0A939QGH8_9MICO</name>
<keyword evidence="1" id="KW-0812">Transmembrane</keyword>